<dbReference type="Pfam" id="PF07734">
    <property type="entry name" value="FBA_1"/>
    <property type="match status" value="1"/>
</dbReference>
<dbReference type="InterPro" id="IPR050796">
    <property type="entry name" value="SCF_F-box_component"/>
</dbReference>
<dbReference type="InterPro" id="IPR001810">
    <property type="entry name" value="F-box_dom"/>
</dbReference>
<dbReference type="Proteomes" id="UP001632038">
    <property type="component" value="Unassembled WGS sequence"/>
</dbReference>
<keyword evidence="1" id="KW-0472">Membrane</keyword>
<keyword evidence="4" id="KW-1185">Reference proteome</keyword>
<feature type="domain" description="F-box" evidence="2">
    <location>
        <begin position="23"/>
        <end position="63"/>
    </location>
</feature>
<sequence length="399" mass="45054">MPSKRERKNCKSPNAAAMDGCILPQDMMDCIITRLPVKSIHRFKSVCKPLRQVFSSPKFAKTHRAQFSQNLENQSVLISCNNGKSTLTISLLKIKEKKPTKLDIPFPQFPYFAVFIGCCNGLLCMAFPGQLIALWNPALNNMVKRIPLPNLEIGDIKMVSLGLGYNEEADDFTVVRIVYLEKNEKTSIGVGVYSANSNSWSIIDVGFQFIVTQFRNDVIVNGNPYWEARVNGKLVLVCFDVRRMVFKIVPLPNFFHDKVRDVLFVDLNGDLGALVCNKKNDETVLSLDVWVFDDVGNVGWAKNRSFGPIEVKVHRFLQCLENGKILVGEGLEDGKLFVFDTESGGVKEIMIDGAKKGSFEVHGYTESLTYIKGMKFYDKRRSRRFSGEIFKRVLRAPLV</sequence>
<dbReference type="SUPFAM" id="SSF81383">
    <property type="entry name" value="F-box domain"/>
    <property type="match status" value="1"/>
</dbReference>
<dbReference type="Pfam" id="PF00646">
    <property type="entry name" value="F-box"/>
    <property type="match status" value="1"/>
</dbReference>
<dbReference type="NCBIfam" id="TIGR01640">
    <property type="entry name" value="F_box_assoc_1"/>
    <property type="match status" value="1"/>
</dbReference>
<feature type="transmembrane region" description="Helical" evidence="1">
    <location>
        <begin position="111"/>
        <end position="135"/>
    </location>
</feature>
<dbReference type="PANTHER" id="PTHR31672:SF13">
    <property type="entry name" value="F-BOX PROTEIN CPR30-LIKE"/>
    <property type="match status" value="1"/>
</dbReference>
<dbReference type="AlphaFoldDB" id="A0ABD3CJA0"/>
<keyword evidence="1" id="KW-1133">Transmembrane helix</keyword>
<evidence type="ECO:0000313" key="4">
    <source>
        <dbReference type="Proteomes" id="UP001632038"/>
    </source>
</evidence>
<name>A0ABD3CJA0_9LAMI</name>
<dbReference type="InterPro" id="IPR017451">
    <property type="entry name" value="F-box-assoc_interact_dom"/>
</dbReference>
<accession>A0ABD3CJA0</accession>
<evidence type="ECO:0000259" key="2">
    <source>
        <dbReference type="SMART" id="SM00256"/>
    </source>
</evidence>
<dbReference type="EMBL" id="JAVIJP010000036">
    <property type="protein sequence ID" value="KAL3628712.1"/>
    <property type="molecule type" value="Genomic_DNA"/>
</dbReference>
<evidence type="ECO:0000313" key="3">
    <source>
        <dbReference type="EMBL" id="KAL3628712.1"/>
    </source>
</evidence>
<reference evidence="4" key="1">
    <citation type="journal article" date="2024" name="IScience">
        <title>Strigolactones Initiate the Formation of Haustorium-like Structures in Castilleja.</title>
        <authorList>
            <person name="Buerger M."/>
            <person name="Peterson D."/>
            <person name="Chory J."/>
        </authorList>
    </citation>
    <scope>NUCLEOTIDE SEQUENCE [LARGE SCALE GENOMIC DNA]</scope>
</reference>
<dbReference type="PANTHER" id="PTHR31672">
    <property type="entry name" value="BNACNNG10540D PROTEIN"/>
    <property type="match status" value="1"/>
</dbReference>
<dbReference type="InterPro" id="IPR006527">
    <property type="entry name" value="F-box-assoc_dom_typ1"/>
</dbReference>
<dbReference type="InterPro" id="IPR036047">
    <property type="entry name" value="F-box-like_dom_sf"/>
</dbReference>
<keyword evidence="1" id="KW-0812">Transmembrane</keyword>
<protein>
    <recommendedName>
        <fullName evidence="2">F-box domain-containing protein</fullName>
    </recommendedName>
</protein>
<dbReference type="SMART" id="SM00256">
    <property type="entry name" value="FBOX"/>
    <property type="match status" value="1"/>
</dbReference>
<proteinExistence type="predicted"/>
<gene>
    <name evidence="3" type="ORF">CASFOL_027758</name>
</gene>
<comment type="caution">
    <text evidence="3">The sequence shown here is derived from an EMBL/GenBank/DDBJ whole genome shotgun (WGS) entry which is preliminary data.</text>
</comment>
<evidence type="ECO:0000256" key="1">
    <source>
        <dbReference type="SAM" id="Phobius"/>
    </source>
</evidence>
<organism evidence="3 4">
    <name type="scientific">Castilleja foliolosa</name>
    <dbReference type="NCBI Taxonomy" id="1961234"/>
    <lineage>
        <taxon>Eukaryota</taxon>
        <taxon>Viridiplantae</taxon>
        <taxon>Streptophyta</taxon>
        <taxon>Embryophyta</taxon>
        <taxon>Tracheophyta</taxon>
        <taxon>Spermatophyta</taxon>
        <taxon>Magnoliopsida</taxon>
        <taxon>eudicotyledons</taxon>
        <taxon>Gunneridae</taxon>
        <taxon>Pentapetalae</taxon>
        <taxon>asterids</taxon>
        <taxon>lamiids</taxon>
        <taxon>Lamiales</taxon>
        <taxon>Orobanchaceae</taxon>
        <taxon>Pedicularideae</taxon>
        <taxon>Castillejinae</taxon>
        <taxon>Castilleja</taxon>
    </lineage>
</organism>